<evidence type="ECO:0000256" key="8">
    <source>
        <dbReference type="ARBA" id="ARBA00022989"/>
    </source>
</evidence>
<evidence type="ECO:0000313" key="15">
    <source>
        <dbReference type="Proteomes" id="UP000775213"/>
    </source>
</evidence>
<evidence type="ECO:0000256" key="3">
    <source>
        <dbReference type="ARBA" id="ARBA00009592"/>
    </source>
</evidence>
<feature type="chain" id="PRO_5043406454" evidence="13">
    <location>
        <begin position="20"/>
        <end position="479"/>
    </location>
</feature>
<dbReference type="Pfam" id="PF13855">
    <property type="entry name" value="LRR_8"/>
    <property type="match status" value="2"/>
</dbReference>
<dbReference type="InterPro" id="IPR001611">
    <property type="entry name" value="Leu-rich_rpt"/>
</dbReference>
<evidence type="ECO:0000256" key="10">
    <source>
        <dbReference type="ARBA" id="ARBA00023180"/>
    </source>
</evidence>
<dbReference type="AlphaFoldDB" id="A0AAV7HJR9"/>
<comment type="similarity">
    <text evidence="3">Belongs to the RLP family.</text>
</comment>
<evidence type="ECO:0000256" key="6">
    <source>
        <dbReference type="ARBA" id="ARBA00022729"/>
    </source>
</evidence>
<feature type="signal peptide" evidence="13">
    <location>
        <begin position="1"/>
        <end position="19"/>
    </location>
</feature>
<evidence type="ECO:0000256" key="12">
    <source>
        <dbReference type="SAM" id="Phobius"/>
    </source>
</evidence>
<keyword evidence="6 13" id="KW-0732">Signal</keyword>
<dbReference type="Proteomes" id="UP000775213">
    <property type="component" value="Unassembled WGS sequence"/>
</dbReference>
<comment type="caution">
    <text evidence="14">The sequence shown here is derived from an EMBL/GenBank/DDBJ whole genome shotgun (WGS) entry which is preliminary data.</text>
</comment>
<evidence type="ECO:0000256" key="7">
    <source>
        <dbReference type="ARBA" id="ARBA00022737"/>
    </source>
</evidence>
<evidence type="ECO:0000256" key="9">
    <source>
        <dbReference type="ARBA" id="ARBA00023136"/>
    </source>
</evidence>
<name>A0AAV7HJR9_DENCH</name>
<dbReference type="FunFam" id="3.80.10.10:FF:000111">
    <property type="entry name" value="LRR receptor-like serine/threonine-protein kinase ERECTA"/>
    <property type="match status" value="1"/>
</dbReference>
<evidence type="ECO:0000313" key="14">
    <source>
        <dbReference type="EMBL" id="KAH0469167.1"/>
    </source>
</evidence>
<organism evidence="14 15">
    <name type="scientific">Dendrobium chrysotoxum</name>
    <name type="common">Orchid</name>
    <dbReference type="NCBI Taxonomy" id="161865"/>
    <lineage>
        <taxon>Eukaryota</taxon>
        <taxon>Viridiplantae</taxon>
        <taxon>Streptophyta</taxon>
        <taxon>Embryophyta</taxon>
        <taxon>Tracheophyta</taxon>
        <taxon>Spermatophyta</taxon>
        <taxon>Magnoliopsida</taxon>
        <taxon>Liliopsida</taxon>
        <taxon>Asparagales</taxon>
        <taxon>Orchidaceae</taxon>
        <taxon>Epidendroideae</taxon>
        <taxon>Malaxideae</taxon>
        <taxon>Dendrobiinae</taxon>
        <taxon>Dendrobium</taxon>
    </lineage>
</organism>
<reference evidence="14 15" key="1">
    <citation type="journal article" date="2021" name="Hortic Res">
        <title>Chromosome-scale assembly of the Dendrobium chrysotoxum genome enhances the understanding of orchid evolution.</title>
        <authorList>
            <person name="Zhang Y."/>
            <person name="Zhang G.Q."/>
            <person name="Zhang D."/>
            <person name="Liu X.D."/>
            <person name="Xu X.Y."/>
            <person name="Sun W.H."/>
            <person name="Yu X."/>
            <person name="Zhu X."/>
            <person name="Wang Z.W."/>
            <person name="Zhao X."/>
            <person name="Zhong W.Y."/>
            <person name="Chen H."/>
            <person name="Yin W.L."/>
            <person name="Huang T."/>
            <person name="Niu S.C."/>
            <person name="Liu Z.J."/>
        </authorList>
    </citation>
    <scope>NUCLEOTIDE SEQUENCE [LARGE SCALE GENOMIC DNA]</scope>
    <source>
        <strain evidence="14">Lindl</strain>
    </source>
</reference>
<feature type="transmembrane region" description="Helical" evidence="12">
    <location>
        <begin position="454"/>
        <end position="478"/>
    </location>
</feature>
<keyword evidence="7" id="KW-0677">Repeat</keyword>
<dbReference type="GO" id="GO:0016020">
    <property type="term" value="C:membrane"/>
    <property type="evidence" value="ECO:0007669"/>
    <property type="project" value="UniProtKB-SubCell"/>
</dbReference>
<dbReference type="SMART" id="SM00369">
    <property type="entry name" value="LRR_TYP"/>
    <property type="match status" value="4"/>
</dbReference>
<evidence type="ECO:0000256" key="1">
    <source>
        <dbReference type="ARBA" id="ARBA00004167"/>
    </source>
</evidence>
<dbReference type="InterPro" id="IPR003591">
    <property type="entry name" value="Leu-rich_rpt_typical-subtyp"/>
</dbReference>
<evidence type="ECO:0000256" key="2">
    <source>
        <dbReference type="ARBA" id="ARBA00004196"/>
    </source>
</evidence>
<keyword evidence="9 12" id="KW-0472">Membrane</keyword>
<proteinExistence type="inferred from homology"/>
<dbReference type="SUPFAM" id="SSF52058">
    <property type="entry name" value="L domain-like"/>
    <property type="match status" value="1"/>
</dbReference>
<evidence type="ECO:0000256" key="5">
    <source>
        <dbReference type="ARBA" id="ARBA00022692"/>
    </source>
</evidence>
<dbReference type="FunFam" id="3.80.10.10:FF:000041">
    <property type="entry name" value="LRR receptor-like serine/threonine-protein kinase ERECTA"/>
    <property type="match status" value="1"/>
</dbReference>
<dbReference type="InterPro" id="IPR051848">
    <property type="entry name" value="PGIP"/>
</dbReference>
<accession>A0AAV7HJR9</accession>
<feature type="region of interest" description="Disordered" evidence="11">
    <location>
        <begin position="420"/>
        <end position="444"/>
    </location>
</feature>
<sequence length="479" mass="51241">MAARIIFLFLLPFLPYSVSDFRSPAMPVDELVALLDLVGGLIAEPGWAELHPHPCTDTPWPGIQCEVAAGDTDILHVTGIHVGADVSPSPPCKSSAFLSPDSLLHLPFLKTFSLFGCFLSPNSVSLPPSIFTNSSSLEQLVLDANTGLTGEIPSSVSKLKRLRVFCLSQNAFHGVIPEEIGSLRSLQELDLSYNRFRGEIPVEIGELSSLRIIDLSSNELQGELPASIGSLHSLQKIDLSLNYLSGRVPPELGELKNLVLLDFSNNNLTGPLPDALSRLNELEYFLMENNPLNTSIPLFLGGLKKLQVIGISGCGLLGSIPSFFASLVSLTALSLDKNSLNGSVPESLGSLPKLGQLNLSQNQLSGEIGFSEEFVRRLGKRLDVRDNHGLCTKVHKYQEDSFNLEAPPCLGSTANNGRIGNNSLGGNSGDQEPGDLKINPSSNGNGGTGSWHELGFLSGLIFLGQLTLQAIAIVMTLAV</sequence>
<keyword evidence="15" id="KW-1185">Reference proteome</keyword>
<evidence type="ECO:0000256" key="13">
    <source>
        <dbReference type="SAM" id="SignalP"/>
    </source>
</evidence>
<dbReference type="EMBL" id="JAGFBR010000003">
    <property type="protein sequence ID" value="KAH0469167.1"/>
    <property type="molecule type" value="Genomic_DNA"/>
</dbReference>
<gene>
    <name evidence="14" type="ORF">IEQ34_002399</name>
</gene>
<dbReference type="PANTHER" id="PTHR48059">
    <property type="entry name" value="POLYGALACTURONASE INHIBITOR 1"/>
    <property type="match status" value="1"/>
</dbReference>
<dbReference type="PRINTS" id="PR00019">
    <property type="entry name" value="LEURICHRPT"/>
</dbReference>
<comment type="subcellular location">
    <subcellularLocation>
        <location evidence="2">Cell envelope</location>
    </subcellularLocation>
    <subcellularLocation>
        <location evidence="1">Membrane</location>
        <topology evidence="1">Single-pass membrane protein</topology>
    </subcellularLocation>
</comment>
<dbReference type="Pfam" id="PF00560">
    <property type="entry name" value="LRR_1"/>
    <property type="match status" value="3"/>
</dbReference>
<keyword evidence="4" id="KW-0433">Leucine-rich repeat</keyword>
<dbReference type="InterPro" id="IPR032675">
    <property type="entry name" value="LRR_dom_sf"/>
</dbReference>
<keyword evidence="5 12" id="KW-0812">Transmembrane</keyword>
<protein>
    <submittedName>
        <fullName evidence="14">Uncharacterized protein</fullName>
    </submittedName>
</protein>
<keyword evidence="8 12" id="KW-1133">Transmembrane helix</keyword>
<evidence type="ECO:0000256" key="11">
    <source>
        <dbReference type="SAM" id="MobiDB-lite"/>
    </source>
</evidence>
<dbReference type="Gene3D" id="3.80.10.10">
    <property type="entry name" value="Ribonuclease Inhibitor"/>
    <property type="match status" value="3"/>
</dbReference>
<evidence type="ECO:0000256" key="4">
    <source>
        <dbReference type="ARBA" id="ARBA00022614"/>
    </source>
</evidence>
<keyword evidence="10" id="KW-0325">Glycoprotein</keyword>
<dbReference type="PANTHER" id="PTHR48059:SF30">
    <property type="entry name" value="OS06G0587000 PROTEIN"/>
    <property type="match status" value="1"/>
</dbReference>